<gene>
    <name evidence="2" type="ORF">B0T16DRAFT_411050</name>
</gene>
<keyword evidence="3" id="KW-1185">Reference proteome</keyword>
<evidence type="ECO:0000313" key="3">
    <source>
        <dbReference type="Proteomes" id="UP001174936"/>
    </source>
</evidence>
<organism evidence="2 3">
    <name type="scientific">Cercophora newfieldiana</name>
    <dbReference type="NCBI Taxonomy" id="92897"/>
    <lineage>
        <taxon>Eukaryota</taxon>
        <taxon>Fungi</taxon>
        <taxon>Dikarya</taxon>
        <taxon>Ascomycota</taxon>
        <taxon>Pezizomycotina</taxon>
        <taxon>Sordariomycetes</taxon>
        <taxon>Sordariomycetidae</taxon>
        <taxon>Sordariales</taxon>
        <taxon>Lasiosphaeriaceae</taxon>
        <taxon>Cercophora</taxon>
    </lineage>
</organism>
<protein>
    <submittedName>
        <fullName evidence="2">Uncharacterized protein</fullName>
    </submittedName>
</protein>
<feature type="region of interest" description="Disordered" evidence="1">
    <location>
        <begin position="65"/>
        <end position="85"/>
    </location>
</feature>
<name>A0AA39YDQ4_9PEZI</name>
<dbReference type="AlphaFoldDB" id="A0AA39YDQ4"/>
<accession>A0AA39YDQ4</accession>
<reference evidence="2" key="1">
    <citation type="submission" date="2023-06" db="EMBL/GenBank/DDBJ databases">
        <title>Genome-scale phylogeny and comparative genomics of the fungal order Sordariales.</title>
        <authorList>
            <consortium name="Lawrence Berkeley National Laboratory"/>
            <person name="Hensen N."/>
            <person name="Bonometti L."/>
            <person name="Westerberg I."/>
            <person name="Brannstrom I.O."/>
            <person name="Guillou S."/>
            <person name="Cros-Aarteil S."/>
            <person name="Calhoun S."/>
            <person name="Haridas S."/>
            <person name="Kuo A."/>
            <person name="Mondo S."/>
            <person name="Pangilinan J."/>
            <person name="Riley R."/>
            <person name="Labutti K."/>
            <person name="Andreopoulos B."/>
            <person name="Lipzen A."/>
            <person name="Chen C."/>
            <person name="Yanf M."/>
            <person name="Daum C."/>
            <person name="Ng V."/>
            <person name="Clum A."/>
            <person name="Steindorff A."/>
            <person name="Ohm R."/>
            <person name="Martin F."/>
            <person name="Silar P."/>
            <person name="Natvig D."/>
            <person name="Lalanne C."/>
            <person name="Gautier V."/>
            <person name="Ament-Velasquez S.L."/>
            <person name="Kruys A."/>
            <person name="Hutchinson M.I."/>
            <person name="Powell A.J."/>
            <person name="Barry K."/>
            <person name="Miller A.N."/>
            <person name="Grigoriev I.V."/>
            <person name="Debuchy R."/>
            <person name="Gladieux P."/>
            <person name="Thoren M.H."/>
            <person name="Johannesson H."/>
        </authorList>
    </citation>
    <scope>NUCLEOTIDE SEQUENCE</scope>
    <source>
        <strain evidence="2">SMH2532-1</strain>
    </source>
</reference>
<evidence type="ECO:0000256" key="1">
    <source>
        <dbReference type="SAM" id="MobiDB-lite"/>
    </source>
</evidence>
<dbReference type="EMBL" id="JAULSV010000003">
    <property type="protein sequence ID" value="KAK0650020.1"/>
    <property type="molecule type" value="Genomic_DNA"/>
</dbReference>
<dbReference type="Proteomes" id="UP001174936">
    <property type="component" value="Unassembled WGS sequence"/>
</dbReference>
<sequence length="85" mass="9993">MRWAQCILAPRQCSLSFCMHALHPNWGGFILASWMLTLRHTQTIYQGQHWVLRMGKSLWYFTSSQGCQARSPPSPRREDLGRMQR</sequence>
<comment type="caution">
    <text evidence="2">The sequence shown here is derived from an EMBL/GenBank/DDBJ whole genome shotgun (WGS) entry which is preliminary data.</text>
</comment>
<evidence type="ECO:0000313" key="2">
    <source>
        <dbReference type="EMBL" id="KAK0650020.1"/>
    </source>
</evidence>
<proteinExistence type="predicted"/>
<feature type="compositionally biased region" description="Basic and acidic residues" evidence="1">
    <location>
        <begin position="75"/>
        <end position="85"/>
    </location>
</feature>